<accession>A0A081CAH7</accession>
<organism evidence="2">
    <name type="scientific">Vecturithrix granuli</name>
    <dbReference type="NCBI Taxonomy" id="1499967"/>
    <lineage>
        <taxon>Bacteria</taxon>
        <taxon>Candidatus Moduliflexota</taxon>
        <taxon>Candidatus Vecturitrichia</taxon>
        <taxon>Candidatus Vecturitrichales</taxon>
        <taxon>Candidatus Vecturitrichaceae</taxon>
        <taxon>Candidatus Vecturithrix</taxon>
    </lineage>
</organism>
<dbReference type="STRING" id="1499967.U27_01483"/>
<evidence type="ECO:0000313" key="2">
    <source>
        <dbReference type="EMBL" id="GAK61582.1"/>
    </source>
</evidence>
<dbReference type="InterPro" id="IPR043129">
    <property type="entry name" value="ATPase_NBD"/>
</dbReference>
<dbReference type="PANTHER" id="PTHR18964:SF149">
    <property type="entry name" value="BIFUNCTIONAL UDP-N-ACETYLGLUCOSAMINE 2-EPIMERASE_N-ACETYLMANNOSAMINE KINASE"/>
    <property type="match status" value="1"/>
</dbReference>
<dbReference type="PROSITE" id="PS01125">
    <property type="entry name" value="ROK"/>
    <property type="match status" value="1"/>
</dbReference>
<dbReference type="PANTHER" id="PTHR18964">
    <property type="entry name" value="ROK (REPRESSOR, ORF, KINASE) FAMILY"/>
    <property type="match status" value="1"/>
</dbReference>
<reference evidence="2" key="1">
    <citation type="journal article" date="2015" name="PeerJ">
        <title>First genomic representation of candidate bacterial phylum KSB3 points to enhanced environmental sensing as a trigger of wastewater bulking.</title>
        <authorList>
            <person name="Sekiguchi Y."/>
            <person name="Ohashi A."/>
            <person name="Parks D.H."/>
            <person name="Yamauchi T."/>
            <person name="Tyson G.W."/>
            <person name="Hugenholtz P."/>
        </authorList>
    </citation>
    <scope>NUCLEOTIDE SEQUENCE [LARGE SCALE GENOMIC DNA]</scope>
</reference>
<dbReference type="AlphaFoldDB" id="A0A081CAH7"/>
<evidence type="ECO:0000313" key="3">
    <source>
        <dbReference type="Proteomes" id="UP000030661"/>
    </source>
</evidence>
<dbReference type="HOGENOM" id="CLU_036604_0_4_0"/>
<protein>
    <submittedName>
        <fullName evidence="2">ROK family protein</fullName>
    </submittedName>
</protein>
<dbReference type="Pfam" id="PF00480">
    <property type="entry name" value="ROK"/>
    <property type="match status" value="1"/>
</dbReference>
<name>A0A081CAH7_VECG1</name>
<keyword evidence="3" id="KW-1185">Reference proteome</keyword>
<dbReference type="InterPro" id="IPR000600">
    <property type="entry name" value="ROK"/>
</dbReference>
<sequence>MKQQLCGVDFGGTKLAVVLTDREGKIHDKHVVYDHVSRTDREIACYIVQLIKERLAANALDETELEGIGICFPGHLRFREGVTITTSNLPGFKNFPLRQAIQDHFQVRVMLDNDANAQTYAEFLYGAGKGHDSMLFMTISTGIGGGIVIDRRLYRGMTGTAGEFGHIIIDPHSPIRCGCGNYGCLMGCASGLSLPQVFQYYRQQGMQSTLGISDPSAFNGHLLKIGLNQHDPLCEQVMADYAHAIGIGVYNLFQIFNPPLIVLGGGLMKLGDRFFQKIEATFRELAKDMIYDDIKLAVSALGDDAGLIGAAALLLEHHA</sequence>
<evidence type="ECO:0000256" key="1">
    <source>
        <dbReference type="ARBA" id="ARBA00006479"/>
    </source>
</evidence>
<dbReference type="Gene3D" id="3.30.420.40">
    <property type="match status" value="2"/>
</dbReference>
<gene>
    <name evidence="2" type="ORF">U27_01483</name>
</gene>
<dbReference type="CDD" id="cd23763">
    <property type="entry name" value="ASKHA_ATPase_ROK"/>
    <property type="match status" value="1"/>
</dbReference>
<dbReference type="eggNOG" id="COG1940">
    <property type="taxonomic scope" value="Bacteria"/>
</dbReference>
<dbReference type="SUPFAM" id="SSF53067">
    <property type="entry name" value="Actin-like ATPase domain"/>
    <property type="match status" value="1"/>
</dbReference>
<comment type="similarity">
    <text evidence="1">Belongs to the ROK (NagC/XylR) family.</text>
</comment>
<proteinExistence type="inferred from homology"/>
<dbReference type="EMBL" id="DF820480">
    <property type="protein sequence ID" value="GAK61582.1"/>
    <property type="molecule type" value="Genomic_DNA"/>
</dbReference>
<dbReference type="InterPro" id="IPR049874">
    <property type="entry name" value="ROK_cs"/>
</dbReference>
<dbReference type="Proteomes" id="UP000030661">
    <property type="component" value="Unassembled WGS sequence"/>
</dbReference>